<gene>
    <name evidence="1" type="ORF">HMPREF1991_03212</name>
</gene>
<evidence type="ECO:0000313" key="1">
    <source>
        <dbReference type="EMBL" id="KDR50770.1"/>
    </source>
</evidence>
<dbReference type="PATRIC" id="fig|1122985.7.peg.3327"/>
<dbReference type="EMBL" id="JNGW01000140">
    <property type="protein sequence ID" value="KDR50770.1"/>
    <property type="molecule type" value="Genomic_DNA"/>
</dbReference>
<keyword evidence="2" id="KW-1185">Reference proteome</keyword>
<dbReference type="HOGENOM" id="CLU_3010464_0_0_10"/>
<protein>
    <submittedName>
        <fullName evidence="1">Uncharacterized protein</fullName>
    </submittedName>
</protein>
<comment type="caution">
    <text evidence="1">The sequence shown here is derived from an EMBL/GenBank/DDBJ whole genome shotgun (WGS) entry which is preliminary data.</text>
</comment>
<evidence type="ECO:0000313" key="2">
    <source>
        <dbReference type="Proteomes" id="UP000027442"/>
    </source>
</evidence>
<name>A0A069QDA8_HOYLO</name>
<proteinExistence type="predicted"/>
<sequence>MHYAIGIVFLTCRNIIAADSVDIVELAYTELTCYALLADEIMFGESVLRHGDNREE</sequence>
<dbReference type="AlphaFoldDB" id="A0A069QDA8"/>
<reference evidence="1 2" key="1">
    <citation type="submission" date="2013-08" db="EMBL/GenBank/DDBJ databases">
        <authorList>
            <person name="Weinstock G."/>
            <person name="Sodergren E."/>
            <person name="Wylie T."/>
            <person name="Fulton L."/>
            <person name="Fulton R."/>
            <person name="Fronick C."/>
            <person name="O'Laughlin M."/>
            <person name="Godfrey J."/>
            <person name="Miner T."/>
            <person name="Herter B."/>
            <person name="Appelbaum E."/>
            <person name="Cordes M."/>
            <person name="Lek S."/>
            <person name="Wollam A."/>
            <person name="Pepin K.H."/>
            <person name="Palsikar V.B."/>
            <person name="Mitreva M."/>
            <person name="Wilson R.K."/>
        </authorList>
    </citation>
    <scope>NUCLEOTIDE SEQUENCE [LARGE SCALE GENOMIC DNA]</scope>
    <source>
        <strain evidence="1 2">ATCC 15930</strain>
    </source>
</reference>
<dbReference type="Proteomes" id="UP000027442">
    <property type="component" value="Unassembled WGS sequence"/>
</dbReference>
<organism evidence="1 2">
    <name type="scientific">Hoylesella loescheii DSM 19665 = JCM 12249 = ATCC 15930</name>
    <dbReference type="NCBI Taxonomy" id="1122985"/>
    <lineage>
        <taxon>Bacteria</taxon>
        <taxon>Pseudomonadati</taxon>
        <taxon>Bacteroidota</taxon>
        <taxon>Bacteroidia</taxon>
        <taxon>Bacteroidales</taxon>
        <taxon>Prevotellaceae</taxon>
        <taxon>Hoylesella</taxon>
    </lineage>
</organism>
<accession>A0A069QDA8</accession>